<proteinExistence type="predicted"/>
<dbReference type="Proteomes" id="UP001209878">
    <property type="component" value="Unassembled WGS sequence"/>
</dbReference>
<protein>
    <recommendedName>
        <fullName evidence="1">Endonuclease/exonuclease/phosphatase domain-containing protein</fullName>
    </recommendedName>
</protein>
<accession>A0AAD9KK02</accession>
<organism evidence="2 3">
    <name type="scientific">Ridgeia piscesae</name>
    <name type="common">Tubeworm</name>
    <dbReference type="NCBI Taxonomy" id="27915"/>
    <lineage>
        <taxon>Eukaryota</taxon>
        <taxon>Metazoa</taxon>
        <taxon>Spiralia</taxon>
        <taxon>Lophotrochozoa</taxon>
        <taxon>Annelida</taxon>
        <taxon>Polychaeta</taxon>
        <taxon>Sedentaria</taxon>
        <taxon>Canalipalpata</taxon>
        <taxon>Sabellida</taxon>
        <taxon>Siboglinidae</taxon>
        <taxon>Ridgeia</taxon>
    </lineage>
</organism>
<dbReference type="PANTHER" id="PTHR46670:SF3">
    <property type="entry name" value="ENDONUCLEASE_EXONUCLEASE_PHOSPHATASE DOMAIN-CONTAINING PROTEIN"/>
    <property type="match status" value="1"/>
</dbReference>
<feature type="domain" description="Endonuclease/exonuclease/phosphatase" evidence="1">
    <location>
        <begin position="47"/>
        <end position="245"/>
    </location>
</feature>
<gene>
    <name evidence="2" type="ORF">NP493_945g00065</name>
</gene>
<dbReference type="Gene3D" id="3.60.10.10">
    <property type="entry name" value="Endonuclease/exonuclease/phosphatase"/>
    <property type="match status" value="1"/>
</dbReference>
<evidence type="ECO:0000313" key="3">
    <source>
        <dbReference type="Proteomes" id="UP001209878"/>
    </source>
</evidence>
<comment type="caution">
    <text evidence="2">The sequence shown here is derived from an EMBL/GenBank/DDBJ whole genome shotgun (WGS) entry which is preliminary data.</text>
</comment>
<sequence>MDHSEPGVDVDVVVSPVSPANNKSASSRVAVPVKLGIVNARSICIKTDVFTDYVTEVNMDLIAITETWLNIGEKDNKVIKNLTPADYKFVHLPRKSPRGSGVGLVYRSSSKVVVNRRDDVKSFEFMDVDVSSSGNSMKLVIIYRPLPSKKNKHSYADFLVEFTGFIEHYALMTTRFAIVGDFNIHWDVPSDNNVKRFADLLESLNIIQHVHAPTHIDGHTIDLILTPSGNHGITSTKTTLLLSDHLCVECLVDMEKSVVPRKTIRYRKYKAINKPAFCSDIASSLPTVISSGKQTTTELANHYNVVLTKRIEKHAPLQTCRIADRPLVPWYNKKVIKAKQIRRQCERKWRRTSLQVHREIHMTQCAEVKRTIIKAKSDYYTSEMRV</sequence>
<evidence type="ECO:0000259" key="1">
    <source>
        <dbReference type="Pfam" id="PF03372"/>
    </source>
</evidence>
<dbReference type="SUPFAM" id="SSF56219">
    <property type="entry name" value="DNase I-like"/>
    <property type="match status" value="1"/>
</dbReference>
<dbReference type="GO" id="GO:0003824">
    <property type="term" value="F:catalytic activity"/>
    <property type="evidence" value="ECO:0007669"/>
    <property type="project" value="InterPro"/>
</dbReference>
<dbReference type="InterPro" id="IPR036691">
    <property type="entry name" value="Endo/exonu/phosph_ase_sf"/>
</dbReference>
<dbReference type="Pfam" id="PF03372">
    <property type="entry name" value="Exo_endo_phos"/>
    <property type="match status" value="1"/>
</dbReference>
<keyword evidence="3" id="KW-1185">Reference proteome</keyword>
<dbReference type="InterPro" id="IPR005135">
    <property type="entry name" value="Endo/exonuclease/phosphatase"/>
</dbReference>
<dbReference type="AlphaFoldDB" id="A0AAD9KK02"/>
<dbReference type="EMBL" id="JAODUO010000944">
    <property type="protein sequence ID" value="KAK2172626.1"/>
    <property type="molecule type" value="Genomic_DNA"/>
</dbReference>
<name>A0AAD9KK02_RIDPI</name>
<reference evidence="2" key="1">
    <citation type="journal article" date="2023" name="Mol. Biol. Evol.">
        <title>Third-Generation Sequencing Reveals the Adaptive Role of the Epigenome in Three Deep-Sea Polychaetes.</title>
        <authorList>
            <person name="Perez M."/>
            <person name="Aroh O."/>
            <person name="Sun Y."/>
            <person name="Lan Y."/>
            <person name="Juniper S.K."/>
            <person name="Young C.R."/>
            <person name="Angers B."/>
            <person name="Qian P.Y."/>
        </authorList>
    </citation>
    <scope>NUCLEOTIDE SEQUENCE</scope>
    <source>
        <strain evidence="2">R07B-5</strain>
    </source>
</reference>
<evidence type="ECO:0000313" key="2">
    <source>
        <dbReference type="EMBL" id="KAK2172626.1"/>
    </source>
</evidence>
<dbReference type="PANTHER" id="PTHR46670">
    <property type="entry name" value="ENDO/EXONUCLEASE/PHOSPHATASE DOMAIN-CONTAINING PROTEIN"/>
    <property type="match status" value="1"/>
</dbReference>